<evidence type="ECO:0000313" key="5">
    <source>
        <dbReference type="Proteomes" id="UP000270342"/>
    </source>
</evidence>
<dbReference type="GO" id="GO:0005737">
    <property type="term" value="C:cytoplasm"/>
    <property type="evidence" value="ECO:0007669"/>
    <property type="project" value="InterPro"/>
</dbReference>
<dbReference type="InterPro" id="IPR040079">
    <property type="entry name" value="Glutathione_S-Trfase"/>
</dbReference>
<dbReference type="EC" id="5.2.1.2" evidence="4"/>
<dbReference type="PANTHER" id="PTHR42673">
    <property type="entry name" value="MALEYLACETOACETATE ISOMERASE"/>
    <property type="match status" value="1"/>
</dbReference>
<dbReference type="Gene3D" id="3.40.30.10">
    <property type="entry name" value="Glutaredoxin"/>
    <property type="match status" value="1"/>
</dbReference>
<dbReference type="InterPro" id="IPR034330">
    <property type="entry name" value="GST_Zeta_C"/>
</dbReference>
<comment type="similarity">
    <text evidence="1">Belongs to the GST superfamily. Zeta family.</text>
</comment>
<dbReference type="GO" id="GO:0016034">
    <property type="term" value="F:maleylacetoacetate isomerase activity"/>
    <property type="evidence" value="ECO:0007669"/>
    <property type="project" value="UniProtKB-EC"/>
</dbReference>
<evidence type="ECO:0000313" key="4">
    <source>
        <dbReference type="EMBL" id="RKP57898.1"/>
    </source>
</evidence>
<dbReference type="Proteomes" id="UP000270342">
    <property type="component" value="Unassembled WGS sequence"/>
</dbReference>
<dbReference type="AlphaFoldDB" id="A0A494Y5D9"/>
<evidence type="ECO:0000256" key="1">
    <source>
        <dbReference type="ARBA" id="ARBA00010007"/>
    </source>
</evidence>
<dbReference type="InterPro" id="IPR010987">
    <property type="entry name" value="Glutathione-S-Trfase_C-like"/>
</dbReference>
<dbReference type="Pfam" id="PF13417">
    <property type="entry name" value="GST_N_3"/>
    <property type="match status" value="1"/>
</dbReference>
<dbReference type="SUPFAM" id="SSF52833">
    <property type="entry name" value="Thioredoxin-like"/>
    <property type="match status" value="1"/>
</dbReference>
<dbReference type="FunFam" id="1.20.1050.10:FF:000010">
    <property type="entry name" value="Maleylacetoacetate isomerase isoform 1"/>
    <property type="match status" value="1"/>
</dbReference>
<accession>A0A494Y5D9</accession>
<evidence type="ECO:0000259" key="2">
    <source>
        <dbReference type="PROSITE" id="PS50404"/>
    </source>
</evidence>
<evidence type="ECO:0000259" key="3">
    <source>
        <dbReference type="PROSITE" id="PS50405"/>
    </source>
</evidence>
<dbReference type="GO" id="GO:0006559">
    <property type="term" value="P:L-phenylalanine catabolic process"/>
    <property type="evidence" value="ECO:0007669"/>
    <property type="project" value="TreeGrafter"/>
</dbReference>
<dbReference type="PANTHER" id="PTHR42673:SF21">
    <property type="entry name" value="GLUTATHIONE S-TRANSFERASE YFCF"/>
    <property type="match status" value="1"/>
</dbReference>
<dbReference type="EMBL" id="RBZU01000002">
    <property type="protein sequence ID" value="RKP57898.1"/>
    <property type="molecule type" value="Genomic_DNA"/>
</dbReference>
<dbReference type="RefSeq" id="WP_121085253.1">
    <property type="nucleotide sequence ID" value="NZ_RBZU01000002.1"/>
</dbReference>
<name>A0A494Y5D9_9BURK</name>
<dbReference type="SFLD" id="SFLDS00019">
    <property type="entry name" value="Glutathione_Transferase_(cytos"/>
    <property type="match status" value="1"/>
</dbReference>
<dbReference type="NCBIfam" id="TIGR01262">
    <property type="entry name" value="maiA"/>
    <property type="match status" value="1"/>
</dbReference>
<dbReference type="SUPFAM" id="SSF47616">
    <property type="entry name" value="GST C-terminal domain-like"/>
    <property type="match status" value="1"/>
</dbReference>
<sequence length="226" mass="24839">MTRFKLYTYFRSSASYRARIALNLKGITYEQVGIHLVKDGGQQLLPAYRAVNPDGVVPALVDHEAGDAGLITQSLALIEYLDETFPTPPLLPAKAIDRAYVRSIALQIACDIHPVNNLRVLKYLKQQFDVTDAQKDAWYAHWIQSGFASLEARLATDPRVGSCVFGDTPTLADLCLVPQVWNARRFKIALDAYPTLVRIADHAASLPAFAAAEPARQPDADPPVPA</sequence>
<keyword evidence="5" id="KW-1185">Reference proteome</keyword>
<reference evidence="4 5" key="1">
    <citation type="submission" date="2018-10" db="EMBL/GenBank/DDBJ databases">
        <title>Robbsia sp. DHC34, isolated from soil.</title>
        <authorList>
            <person name="Gao Z.-H."/>
            <person name="Qiu L.-H."/>
        </authorList>
    </citation>
    <scope>NUCLEOTIDE SEQUENCE [LARGE SCALE GENOMIC DNA]</scope>
    <source>
        <strain evidence="4 5">DHC34</strain>
    </source>
</reference>
<dbReference type="InterPro" id="IPR005955">
    <property type="entry name" value="GST_Zeta"/>
</dbReference>
<protein>
    <submittedName>
        <fullName evidence="4">Maleylacetoacetate isomerase</fullName>
        <ecNumber evidence="4">5.2.1.2</ecNumber>
    </submittedName>
</protein>
<comment type="caution">
    <text evidence="4">The sequence shown here is derived from an EMBL/GenBank/DDBJ whole genome shotgun (WGS) entry which is preliminary data.</text>
</comment>
<gene>
    <name evidence="4" type="primary">maiA</name>
    <name evidence="4" type="ORF">D7S86_06660</name>
</gene>
<dbReference type="GO" id="GO:0006749">
    <property type="term" value="P:glutathione metabolic process"/>
    <property type="evidence" value="ECO:0007669"/>
    <property type="project" value="TreeGrafter"/>
</dbReference>
<feature type="domain" description="GST N-terminal" evidence="2">
    <location>
        <begin position="2"/>
        <end position="89"/>
    </location>
</feature>
<dbReference type="CDD" id="cd03191">
    <property type="entry name" value="GST_C_Zeta"/>
    <property type="match status" value="1"/>
</dbReference>
<dbReference type="InterPro" id="IPR034333">
    <property type="entry name" value="GST_Zeta_N"/>
</dbReference>
<dbReference type="InterPro" id="IPR004045">
    <property type="entry name" value="Glutathione_S-Trfase_N"/>
</dbReference>
<dbReference type="Gene3D" id="1.20.1050.10">
    <property type="match status" value="1"/>
</dbReference>
<dbReference type="OrthoDB" id="509852at2"/>
<dbReference type="InterPro" id="IPR036282">
    <property type="entry name" value="Glutathione-S-Trfase_C_sf"/>
</dbReference>
<dbReference type="PROSITE" id="PS50405">
    <property type="entry name" value="GST_CTER"/>
    <property type="match status" value="1"/>
</dbReference>
<feature type="domain" description="GST C-terminal" evidence="3">
    <location>
        <begin position="94"/>
        <end position="222"/>
    </location>
</feature>
<dbReference type="InterPro" id="IPR036249">
    <property type="entry name" value="Thioredoxin-like_sf"/>
</dbReference>
<dbReference type="GO" id="GO:0004364">
    <property type="term" value="F:glutathione transferase activity"/>
    <property type="evidence" value="ECO:0007669"/>
    <property type="project" value="TreeGrafter"/>
</dbReference>
<dbReference type="CDD" id="cd03042">
    <property type="entry name" value="GST_N_Zeta"/>
    <property type="match status" value="1"/>
</dbReference>
<dbReference type="SFLD" id="SFLDG00358">
    <property type="entry name" value="Main_(cytGST)"/>
    <property type="match status" value="1"/>
</dbReference>
<dbReference type="PROSITE" id="PS50404">
    <property type="entry name" value="GST_NTER"/>
    <property type="match status" value="1"/>
</dbReference>
<proteinExistence type="inferred from homology"/>
<organism evidence="4 5">
    <name type="scientific">Pararobbsia silviterrae</name>
    <dbReference type="NCBI Taxonomy" id="1792498"/>
    <lineage>
        <taxon>Bacteria</taxon>
        <taxon>Pseudomonadati</taxon>
        <taxon>Pseudomonadota</taxon>
        <taxon>Betaproteobacteria</taxon>
        <taxon>Burkholderiales</taxon>
        <taxon>Burkholderiaceae</taxon>
        <taxon>Pararobbsia</taxon>
    </lineage>
</organism>
<keyword evidence="4" id="KW-0413">Isomerase</keyword>